<feature type="domain" description="EAL" evidence="2">
    <location>
        <begin position="541"/>
        <end position="788"/>
    </location>
</feature>
<keyword evidence="1" id="KW-0812">Transmembrane</keyword>
<dbReference type="PROSITE" id="PS50887">
    <property type="entry name" value="GGDEF"/>
    <property type="match status" value="1"/>
</dbReference>
<feature type="domain" description="GGDEF" evidence="3">
    <location>
        <begin position="389"/>
        <end position="530"/>
    </location>
</feature>
<dbReference type="InterPro" id="IPR000160">
    <property type="entry name" value="GGDEF_dom"/>
</dbReference>
<dbReference type="CDD" id="cd01949">
    <property type="entry name" value="GGDEF"/>
    <property type="match status" value="1"/>
</dbReference>
<dbReference type="Pfam" id="PF00990">
    <property type="entry name" value="GGDEF"/>
    <property type="match status" value="1"/>
</dbReference>
<dbReference type="Pfam" id="PF00563">
    <property type="entry name" value="EAL"/>
    <property type="match status" value="1"/>
</dbReference>
<dbReference type="NCBIfam" id="TIGR00254">
    <property type="entry name" value="GGDEF"/>
    <property type="match status" value="1"/>
</dbReference>
<proteinExistence type="predicted"/>
<evidence type="ECO:0008006" key="5">
    <source>
        <dbReference type="Google" id="ProtNLM"/>
    </source>
</evidence>
<reference evidence="4" key="1">
    <citation type="journal article" date="2015" name="Nature">
        <title>Complex archaea that bridge the gap between prokaryotes and eukaryotes.</title>
        <authorList>
            <person name="Spang A."/>
            <person name="Saw J.H."/>
            <person name="Jorgensen S.L."/>
            <person name="Zaremba-Niedzwiedzka K."/>
            <person name="Martijn J."/>
            <person name="Lind A.E."/>
            <person name="van Eijk R."/>
            <person name="Schleper C."/>
            <person name="Guy L."/>
            <person name="Ettema T.J."/>
        </authorList>
    </citation>
    <scope>NUCLEOTIDE SEQUENCE</scope>
</reference>
<dbReference type="PANTHER" id="PTHR33121:SF71">
    <property type="entry name" value="OXYGEN SENSOR PROTEIN DOSP"/>
    <property type="match status" value="1"/>
</dbReference>
<comment type="caution">
    <text evidence="4">The sequence shown here is derived from an EMBL/GenBank/DDBJ whole genome shotgun (WGS) entry which is preliminary data.</text>
</comment>
<evidence type="ECO:0000313" key="4">
    <source>
        <dbReference type="EMBL" id="KKN98701.1"/>
    </source>
</evidence>
<dbReference type="InterPro" id="IPR050706">
    <property type="entry name" value="Cyclic-di-GMP_PDE-like"/>
</dbReference>
<dbReference type="Gene3D" id="3.20.20.450">
    <property type="entry name" value="EAL domain"/>
    <property type="match status" value="1"/>
</dbReference>
<dbReference type="InterPro" id="IPR001633">
    <property type="entry name" value="EAL_dom"/>
</dbReference>
<protein>
    <recommendedName>
        <fullName evidence="5">EAL domain-containing protein</fullName>
    </recommendedName>
</protein>
<keyword evidence="1" id="KW-0472">Membrane</keyword>
<dbReference type="CDD" id="cd01948">
    <property type="entry name" value="EAL"/>
    <property type="match status" value="1"/>
</dbReference>
<dbReference type="SUPFAM" id="SSF55073">
    <property type="entry name" value="Nucleotide cyclase"/>
    <property type="match status" value="1"/>
</dbReference>
<dbReference type="InterPro" id="IPR043128">
    <property type="entry name" value="Rev_trsase/Diguanyl_cyclase"/>
</dbReference>
<dbReference type="PANTHER" id="PTHR33121">
    <property type="entry name" value="CYCLIC DI-GMP PHOSPHODIESTERASE PDEF"/>
    <property type="match status" value="1"/>
</dbReference>
<dbReference type="PROSITE" id="PS50883">
    <property type="entry name" value="EAL"/>
    <property type="match status" value="1"/>
</dbReference>
<feature type="transmembrane region" description="Helical" evidence="1">
    <location>
        <begin position="338"/>
        <end position="361"/>
    </location>
</feature>
<evidence type="ECO:0000256" key="1">
    <source>
        <dbReference type="SAM" id="Phobius"/>
    </source>
</evidence>
<dbReference type="Gene3D" id="3.30.450.20">
    <property type="entry name" value="PAS domain"/>
    <property type="match status" value="1"/>
</dbReference>
<keyword evidence="1" id="KW-1133">Transmembrane helix</keyword>
<dbReference type="InterPro" id="IPR035919">
    <property type="entry name" value="EAL_sf"/>
</dbReference>
<dbReference type="SMART" id="SM00052">
    <property type="entry name" value="EAL"/>
    <property type="match status" value="1"/>
</dbReference>
<dbReference type="Pfam" id="PF22673">
    <property type="entry name" value="MCP-like_PDC_1"/>
    <property type="match status" value="1"/>
</dbReference>
<name>A0A0F9XHV0_9ZZZZ</name>
<dbReference type="InterPro" id="IPR029787">
    <property type="entry name" value="Nucleotide_cyclase"/>
</dbReference>
<dbReference type="SUPFAM" id="SSF141868">
    <property type="entry name" value="EAL domain-like"/>
    <property type="match status" value="1"/>
</dbReference>
<gene>
    <name evidence="4" type="ORF">LCGC14_0143810</name>
</gene>
<dbReference type="Gene3D" id="3.30.70.270">
    <property type="match status" value="1"/>
</dbReference>
<dbReference type="GO" id="GO:0071111">
    <property type="term" value="F:cyclic-guanylate-specific phosphodiesterase activity"/>
    <property type="evidence" value="ECO:0007669"/>
    <property type="project" value="InterPro"/>
</dbReference>
<dbReference type="EMBL" id="LAZR01000050">
    <property type="protein sequence ID" value="KKN98701.1"/>
    <property type="molecule type" value="Genomic_DNA"/>
</dbReference>
<evidence type="ECO:0000259" key="3">
    <source>
        <dbReference type="PROSITE" id="PS50887"/>
    </source>
</evidence>
<organism evidence="4">
    <name type="scientific">marine sediment metagenome</name>
    <dbReference type="NCBI Taxonomy" id="412755"/>
    <lineage>
        <taxon>unclassified sequences</taxon>
        <taxon>metagenomes</taxon>
        <taxon>ecological metagenomes</taxon>
    </lineage>
</organism>
<accession>A0A0F9XHV0</accession>
<evidence type="ECO:0000259" key="2">
    <source>
        <dbReference type="PROSITE" id="PS50883"/>
    </source>
</evidence>
<sequence length="803" mass="90017">MALRRFRNFRIQRSIMLILLLLIGVFIVGMVVMSSLNLNFAQSAMAELRQKQISDTFYANLNRINAHHQLMEQNTANLARAGELLYRTNQRNGNVNAAELGYTLQTALEQMHDAHGAEIWFNGAATDSRKSLSAYGYRDGSSIQIQNDENLYHTQDWYRRILPEAMGSNSERVPDFFWTPAYYKELISNVVISLTTVMRDLDGNVIGLASTDWRADEIIRLVSRVEVTPGTFAFLLDSENRNLSSLATSGDLLGAQEKIDAIIDSKLQNRIVGPLPQSAIVSGRILVAPMQTMSLRMDDVNHALFFSRTQAGLIFGVGVPQAEIDAVLVPMRESNFKIVGLISTLVLWLAGLILFIVASILRRVHTLYTDNLTDLPNREKLLVDLQKADSASLILINIDAFKEINDFYGHQCGDHVISELANSLQRFLTRQSEWVGSRLYRMPADELAIWLPKDSALDSLSDRTKELVAFASTLKVTWEMQTIPLQVTLGVATSVQRDGGQLTDEQLLTSASIALKSARQNKLSSLIYDPAQKARESYEHNLIWANRLRKALDEGRIVPYFQPIMDLNTGRIDKFECLARMIDEQGEPISPTEFLEVAKKIRLYRHITRTMVQQCFSRFADNQYEFSLNLSCEDLLDPELTTFIVNSLGQSDLASRVIFEILESEGIENYAAVRTFIDRVKALGCRIAIDDFGTGYSNFEHLLRLNVDIIKIDGSLVKQLDTDPTALTVTRGINQFAHGLCMRTVAEFVHSPGILEKVKALGIDYAQGYHIGHPSATLVTEREPGEELEAASAPAQILTFSGR</sequence>
<dbReference type="SMART" id="SM00267">
    <property type="entry name" value="GGDEF"/>
    <property type="match status" value="1"/>
</dbReference>
<dbReference type="AlphaFoldDB" id="A0A0F9XHV0"/>